<dbReference type="PANTHER" id="PTHR46796:SF12">
    <property type="entry name" value="HTH-TYPE DNA-BINDING TRANSCRIPTIONAL ACTIVATOR EUTR"/>
    <property type="match status" value="1"/>
</dbReference>
<comment type="caution">
    <text evidence="5">The sequence shown here is derived from an EMBL/GenBank/DDBJ whole genome shotgun (WGS) entry which is preliminary data.</text>
</comment>
<protein>
    <recommendedName>
        <fullName evidence="4">HTH araC/xylS-type domain-containing protein</fullName>
    </recommendedName>
</protein>
<dbReference type="Proteomes" id="UP001501084">
    <property type="component" value="Unassembled WGS sequence"/>
</dbReference>
<name>A0ABP5MZE4_9MICO</name>
<keyword evidence="1" id="KW-0805">Transcription regulation</keyword>
<evidence type="ECO:0000313" key="6">
    <source>
        <dbReference type="Proteomes" id="UP001501084"/>
    </source>
</evidence>
<evidence type="ECO:0000313" key="5">
    <source>
        <dbReference type="EMBL" id="GAA2189711.1"/>
    </source>
</evidence>
<evidence type="ECO:0000259" key="4">
    <source>
        <dbReference type="PROSITE" id="PS01124"/>
    </source>
</evidence>
<evidence type="ECO:0000256" key="3">
    <source>
        <dbReference type="ARBA" id="ARBA00023163"/>
    </source>
</evidence>
<dbReference type="PROSITE" id="PS01124">
    <property type="entry name" value="HTH_ARAC_FAMILY_2"/>
    <property type="match status" value="1"/>
</dbReference>
<organism evidence="5 6">
    <name type="scientific">Leucobacter alluvii</name>
    <dbReference type="NCBI Taxonomy" id="340321"/>
    <lineage>
        <taxon>Bacteria</taxon>
        <taxon>Bacillati</taxon>
        <taxon>Actinomycetota</taxon>
        <taxon>Actinomycetes</taxon>
        <taxon>Micrococcales</taxon>
        <taxon>Microbacteriaceae</taxon>
        <taxon>Leucobacter</taxon>
    </lineage>
</organism>
<feature type="domain" description="HTH araC/xylS-type" evidence="4">
    <location>
        <begin position="216"/>
        <end position="315"/>
    </location>
</feature>
<proteinExistence type="predicted"/>
<gene>
    <name evidence="5" type="ORF">GCM10009786_23950</name>
</gene>
<dbReference type="SUPFAM" id="SSF46689">
    <property type="entry name" value="Homeodomain-like"/>
    <property type="match status" value="2"/>
</dbReference>
<keyword evidence="3" id="KW-0804">Transcription</keyword>
<accession>A0ABP5MZE4</accession>
<dbReference type="PANTHER" id="PTHR46796">
    <property type="entry name" value="HTH-TYPE TRANSCRIPTIONAL ACTIVATOR RHAS-RELATED"/>
    <property type="match status" value="1"/>
</dbReference>
<dbReference type="InterPro" id="IPR009057">
    <property type="entry name" value="Homeodomain-like_sf"/>
</dbReference>
<evidence type="ECO:0000256" key="1">
    <source>
        <dbReference type="ARBA" id="ARBA00023015"/>
    </source>
</evidence>
<dbReference type="InterPro" id="IPR050204">
    <property type="entry name" value="AraC_XylS_family_regulators"/>
</dbReference>
<evidence type="ECO:0000256" key="2">
    <source>
        <dbReference type="ARBA" id="ARBA00023125"/>
    </source>
</evidence>
<sequence length="315" mass="34796">MAPMEMRRFRSTNSETVAETWHEFAPSSRLLSVDPEQCKLEWFSATVDGFSLIRYELTANIESSIAPESQLFSCSVQAPRGGTIAGRRPLPAGSPWATHGTPVSARWEDTAVVRAMVFDRDYAEQLARQMSGDDGLTLQLRTPEASGEREAAQWERTFNYLAASVLAGDATLDPSTIVGTGLLRHALWTVLTSFSTSFSNTRDFSPQRSAAPGTVRRALAYMDEHAHEPISVDDVAKAGHISTRGLQYAFRRSLDFTPSEYLRRARLAGAHHDLAADPDASVGEVARRWGFTNVSRFSAAYRAEYGTHPGQPRRI</sequence>
<dbReference type="SMART" id="SM00342">
    <property type="entry name" value="HTH_ARAC"/>
    <property type="match status" value="1"/>
</dbReference>
<dbReference type="Gene3D" id="1.10.10.60">
    <property type="entry name" value="Homeodomain-like"/>
    <property type="match status" value="1"/>
</dbReference>
<dbReference type="Pfam" id="PF12833">
    <property type="entry name" value="HTH_18"/>
    <property type="match status" value="1"/>
</dbReference>
<keyword evidence="6" id="KW-1185">Reference proteome</keyword>
<keyword evidence="2" id="KW-0238">DNA-binding</keyword>
<dbReference type="EMBL" id="BAAAOP010000012">
    <property type="protein sequence ID" value="GAA2189711.1"/>
    <property type="molecule type" value="Genomic_DNA"/>
</dbReference>
<dbReference type="InterPro" id="IPR018060">
    <property type="entry name" value="HTH_AraC"/>
</dbReference>
<reference evidence="6" key="1">
    <citation type="journal article" date="2019" name="Int. J. Syst. Evol. Microbiol.">
        <title>The Global Catalogue of Microorganisms (GCM) 10K type strain sequencing project: providing services to taxonomists for standard genome sequencing and annotation.</title>
        <authorList>
            <consortium name="The Broad Institute Genomics Platform"/>
            <consortium name="The Broad Institute Genome Sequencing Center for Infectious Disease"/>
            <person name="Wu L."/>
            <person name="Ma J."/>
        </authorList>
    </citation>
    <scope>NUCLEOTIDE SEQUENCE [LARGE SCALE GENOMIC DNA]</scope>
    <source>
        <strain evidence="6">JCM 14919</strain>
    </source>
</reference>